<dbReference type="Pfam" id="PF00379">
    <property type="entry name" value="Chitin_bind_4"/>
    <property type="match status" value="1"/>
</dbReference>
<comment type="caution">
    <text evidence="4">The sequence shown here is derived from an EMBL/GenBank/DDBJ whole genome shotgun (WGS) entry which is preliminary data.</text>
</comment>
<feature type="chain" id="PRO_5043888683" evidence="3">
    <location>
        <begin position="18"/>
        <end position="174"/>
    </location>
</feature>
<dbReference type="GO" id="GO:0008010">
    <property type="term" value="F:structural constituent of chitin-based larval cuticle"/>
    <property type="evidence" value="ECO:0007669"/>
    <property type="project" value="TreeGrafter"/>
</dbReference>
<sequence length="174" mass="18610">MFKVVVAFSALVAMASAQYSHGVYPYARPFAATQYTGYPQYTPAQVVITPTPLPAIQTYTARPPIPILRHDQETGGDGSYHYEYETANGIAAQEQGGVVNTASGPGSVAQGSYSYTSPEGKVISISYVADENGFRAVGDAIPTPPPVPPAIQRALAYIAAHPSRESVYEQGRYY</sequence>
<organism evidence="4 5">
    <name type="scientific">Aromia moschata</name>
    <dbReference type="NCBI Taxonomy" id="1265417"/>
    <lineage>
        <taxon>Eukaryota</taxon>
        <taxon>Metazoa</taxon>
        <taxon>Ecdysozoa</taxon>
        <taxon>Arthropoda</taxon>
        <taxon>Hexapoda</taxon>
        <taxon>Insecta</taxon>
        <taxon>Pterygota</taxon>
        <taxon>Neoptera</taxon>
        <taxon>Endopterygota</taxon>
        <taxon>Coleoptera</taxon>
        <taxon>Polyphaga</taxon>
        <taxon>Cucujiformia</taxon>
        <taxon>Chrysomeloidea</taxon>
        <taxon>Cerambycidae</taxon>
        <taxon>Cerambycinae</taxon>
        <taxon>Callichromatini</taxon>
        <taxon>Aromia</taxon>
    </lineage>
</organism>
<keyword evidence="3" id="KW-0732">Signal</keyword>
<name>A0AAV8YUP0_9CUCU</name>
<dbReference type="PROSITE" id="PS00233">
    <property type="entry name" value="CHIT_BIND_RR_1"/>
    <property type="match status" value="1"/>
</dbReference>
<evidence type="ECO:0000313" key="4">
    <source>
        <dbReference type="EMBL" id="KAJ8954444.1"/>
    </source>
</evidence>
<gene>
    <name evidence="4" type="ORF">NQ318_011120</name>
</gene>
<dbReference type="Proteomes" id="UP001162162">
    <property type="component" value="Unassembled WGS sequence"/>
</dbReference>
<dbReference type="InterPro" id="IPR000618">
    <property type="entry name" value="Insect_cuticle"/>
</dbReference>
<reference evidence="4" key="1">
    <citation type="journal article" date="2023" name="Insect Mol. Biol.">
        <title>Genome sequencing provides insights into the evolution of gene families encoding plant cell wall-degrading enzymes in longhorned beetles.</title>
        <authorList>
            <person name="Shin N.R."/>
            <person name="Okamura Y."/>
            <person name="Kirsch R."/>
            <person name="Pauchet Y."/>
        </authorList>
    </citation>
    <scope>NUCLEOTIDE SEQUENCE</scope>
    <source>
        <strain evidence="4">AMC_N1</strain>
    </source>
</reference>
<feature type="signal peptide" evidence="3">
    <location>
        <begin position="1"/>
        <end position="17"/>
    </location>
</feature>
<keyword evidence="1 2" id="KW-0193">Cuticle</keyword>
<dbReference type="InterPro" id="IPR031311">
    <property type="entry name" value="CHIT_BIND_RR_consensus"/>
</dbReference>
<dbReference type="AlphaFoldDB" id="A0AAV8YUP0"/>
<dbReference type="PRINTS" id="PR00947">
    <property type="entry name" value="CUTICLE"/>
</dbReference>
<dbReference type="EMBL" id="JAPWTK010000048">
    <property type="protein sequence ID" value="KAJ8954444.1"/>
    <property type="molecule type" value="Genomic_DNA"/>
</dbReference>
<evidence type="ECO:0000256" key="2">
    <source>
        <dbReference type="PROSITE-ProRule" id="PRU00497"/>
    </source>
</evidence>
<evidence type="ECO:0000256" key="3">
    <source>
        <dbReference type="SAM" id="SignalP"/>
    </source>
</evidence>
<dbReference type="PANTHER" id="PTHR10380:SF173">
    <property type="entry name" value="CUTICULAR PROTEIN 47EF, ISOFORM C-RELATED"/>
    <property type="match status" value="1"/>
</dbReference>
<dbReference type="GO" id="GO:0062129">
    <property type="term" value="C:chitin-based extracellular matrix"/>
    <property type="evidence" value="ECO:0007669"/>
    <property type="project" value="TreeGrafter"/>
</dbReference>
<dbReference type="InterPro" id="IPR050468">
    <property type="entry name" value="Cuticle_Struct_Prot"/>
</dbReference>
<protein>
    <submittedName>
        <fullName evidence="4">Uncharacterized protein</fullName>
    </submittedName>
</protein>
<keyword evidence="5" id="KW-1185">Reference proteome</keyword>
<proteinExistence type="predicted"/>
<evidence type="ECO:0000313" key="5">
    <source>
        <dbReference type="Proteomes" id="UP001162162"/>
    </source>
</evidence>
<dbReference type="PANTHER" id="PTHR10380">
    <property type="entry name" value="CUTICLE PROTEIN"/>
    <property type="match status" value="1"/>
</dbReference>
<evidence type="ECO:0000256" key="1">
    <source>
        <dbReference type="ARBA" id="ARBA00022460"/>
    </source>
</evidence>
<dbReference type="PROSITE" id="PS51155">
    <property type="entry name" value="CHIT_BIND_RR_2"/>
    <property type="match status" value="1"/>
</dbReference>
<accession>A0AAV8YUP0</accession>